<protein>
    <recommendedName>
        <fullName evidence="4">Integrase catalytic domain-containing protein</fullName>
    </recommendedName>
</protein>
<feature type="compositionally biased region" description="Low complexity" evidence="1">
    <location>
        <begin position="8"/>
        <end position="17"/>
    </location>
</feature>
<name>A0AAF0V2U5_SOLVR</name>
<proteinExistence type="predicted"/>
<evidence type="ECO:0008006" key="4">
    <source>
        <dbReference type="Google" id="ProtNLM"/>
    </source>
</evidence>
<sequence>MPPHRANSRNSNARNANTVPPVPNHEVTKMQSTAFHPQTDGHAERTIQALKDMLIAYVIDFKNRVRVANRISNSPSSLSHFLVEEVCGSSGVRPKTQNGPWTLHGTLDGPFGDPRPVKGFPIKGIVNHPPGATCEGPRGVFDGLWRVVRPIKRSVQVTQMKELKLERAKLRLVQVDLQLSVLGQLQTAITLAHDELGDPLGIKSKVVESSFQRRRVH</sequence>
<evidence type="ECO:0000313" key="2">
    <source>
        <dbReference type="EMBL" id="WMV57803.1"/>
    </source>
</evidence>
<accession>A0AAF0V2U5</accession>
<gene>
    <name evidence="2" type="ORF">MTR67_051188</name>
</gene>
<evidence type="ECO:0000256" key="1">
    <source>
        <dbReference type="SAM" id="MobiDB-lite"/>
    </source>
</evidence>
<organism evidence="2 3">
    <name type="scientific">Solanum verrucosum</name>
    <dbReference type="NCBI Taxonomy" id="315347"/>
    <lineage>
        <taxon>Eukaryota</taxon>
        <taxon>Viridiplantae</taxon>
        <taxon>Streptophyta</taxon>
        <taxon>Embryophyta</taxon>
        <taxon>Tracheophyta</taxon>
        <taxon>Spermatophyta</taxon>
        <taxon>Magnoliopsida</taxon>
        <taxon>eudicotyledons</taxon>
        <taxon>Gunneridae</taxon>
        <taxon>Pentapetalae</taxon>
        <taxon>asterids</taxon>
        <taxon>lamiids</taxon>
        <taxon>Solanales</taxon>
        <taxon>Solanaceae</taxon>
        <taxon>Solanoideae</taxon>
        <taxon>Solaneae</taxon>
        <taxon>Solanum</taxon>
    </lineage>
</organism>
<feature type="region of interest" description="Disordered" evidence="1">
    <location>
        <begin position="1"/>
        <end position="25"/>
    </location>
</feature>
<dbReference type="SUPFAM" id="SSF53098">
    <property type="entry name" value="Ribonuclease H-like"/>
    <property type="match status" value="1"/>
</dbReference>
<keyword evidence="3" id="KW-1185">Reference proteome</keyword>
<dbReference type="Proteomes" id="UP001234989">
    <property type="component" value="Chromosome 12"/>
</dbReference>
<dbReference type="AlphaFoldDB" id="A0AAF0V2U5"/>
<reference evidence="2" key="1">
    <citation type="submission" date="2023-08" db="EMBL/GenBank/DDBJ databases">
        <title>A de novo genome assembly of Solanum verrucosum Schlechtendal, a Mexican diploid species geographically isolated from the other diploid A-genome species in potato relatives.</title>
        <authorList>
            <person name="Hosaka K."/>
        </authorList>
    </citation>
    <scope>NUCLEOTIDE SEQUENCE</scope>
    <source>
        <tissue evidence="2">Young leaves</tissue>
    </source>
</reference>
<dbReference type="EMBL" id="CP133623">
    <property type="protein sequence ID" value="WMV57803.1"/>
    <property type="molecule type" value="Genomic_DNA"/>
</dbReference>
<dbReference type="InterPro" id="IPR012337">
    <property type="entry name" value="RNaseH-like_sf"/>
</dbReference>
<evidence type="ECO:0000313" key="3">
    <source>
        <dbReference type="Proteomes" id="UP001234989"/>
    </source>
</evidence>